<evidence type="ECO:0000313" key="2">
    <source>
        <dbReference type="EMBL" id="MCY9546801.1"/>
    </source>
</evidence>
<sequence length="106" mass="12141">MKRKSTVKAILSNLHALRERRYVGDLNASDTLIDFERACEMAKLTKRQKEAIHFVYSVGFTQEKAGKEMGVGQDVVSSHIDAATVKIDEIYEMWALMDEELTQKEF</sequence>
<proteinExistence type="predicted"/>
<name>A0ABT4EQM8_9BACI</name>
<dbReference type="InterPro" id="IPR013324">
    <property type="entry name" value="RNA_pol_sigma_r3/r4-like"/>
</dbReference>
<feature type="domain" description="RNA polymerase sigma-70 region 4" evidence="1">
    <location>
        <begin position="41"/>
        <end position="86"/>
    </location>
</feature>
<protein>
    <submittedName>
        <fullName evidence="2">RNA polymerase subunit sigma</fullName>
    </submittedName>
</protein>
<dbReference type="Proteomes" id="UP001527052">
    <property type="component" value="Unassembled WGS sequence"/>
</dbReference>
<dbReference type="RefSeq" id="WP_268636988.1">
    <property type="nucleotide sequence ID" value="NZ_JAMDLZ010000012.1"/>
</dbReference>
<dbReference type="EMBL" id="JAMDLZ010000012">
    <property type="protein sequence ID" value="MCY9546801.1"/>
    <property type="molecule type" value="Genomic_DNA"/>
</dbReference>
<accession>A0ABT4EQM8</accession>
<evidence type="ECO:0000259" key="1">
    <source>
        <dbReference type="Pfam" id="PF04545"/>
    </source>
</evidence>
<reference evidence="2 3" key="1">
    <citation type="submission" date="2022-05" db="EMBL/GenBank/DDBJ databases">
        <title>Genome Sequencing of Bee-Associated Microbes.</title>
        <authorList>
            <person name="Dunlap C."/>
        </authorList>
    </citation>
    <scope>NUCLEOTIDE SEQUENCE [LARGE SCALE GENOMIC DNA]</scope>
    <source>
        <strain evidence="2 3">NRRL BD-083</strain>
    </source>
</reference>
<evidence type="ECO:0000313" key="3">
    <source>
        <dbReference type="Proteomes" id="UP001527052"/>
    </source>
</evidence>
<dbReference type="SUPFAM" id="SSF88659">
    <property type="entry name" value="Sigma3 and sigma4 domains of RNA polymerase sigma factors"/>
    <property type="match status" value="1"/>
</dbReference>
<keyword evidence="3" id="KW-1185">Reference proteome</keyword>
<dbReference type="Pfam" id="PF04545">
    <property type="entry name" value="Sigma70_r4"/>
    <property type="match status" value="1"/>
</dbReference>
<comment type="caution">
    <text evidence="2">The sequence shown here is derived from an EMBL/GenBank/DDBJ whole genome shotgun (WGS) entry which is preliminary data.</text>
</comment>
<gene>
    <name evidence="2" type="ORF">M5W82_07520</name>
</gene>
<dbReference type="InterPro" id="IPR007630">
    <property type="entry name" value="RNA_pol_sigma70_r4"/>
</dbReference>
<organism evidence="2 3">
    <name type="scientific">Lysinibacillus xylanilyticus</name>
    <dbReference type="NCBI Taxonomy" id="582475"/>
    <lineage>
        <taxon>Bacteria</taxon>
        <taxon>Bacillati</taxon>
        <taxon>Bacillota</taxon>
        <taxon>Bacilli</taxon>
        <taxon>Bacillales</taxon>
        <taxon>Bacillaceae</taxon>
        <taxon>Lysinibacillus</taxon>
    </lineage>
</organism>